<dbReference type="InterPro" id="IPR018499">
    <property type="entry name" value="Tetraspanin/Peripherin"/>
</dbReference>
<accession>A0A182PKV5</accession>
<evidence type="ECO:0000256" key="4">
    <source>
        <dbReference type="ARBA" id="ARBA00022989"/>
    </source>
</evidence>
<dbReference type="GO" id="GO:0005886">
    <property type="term" value="C:plasma membrane"/>
    <property type="evidence" value="ECO:0007669"/>
    <property type="project" value="TreeGrafter"/>
</dbReference>
<dbReference type="SUPFAM" id="SSF48652">
    <property type="entry name" value="Tetraspanin"/>
    <property type="match status" value="1"/>
</dbReference>
<dbReference type="EnsemblMetazoa" id="AEPI007572-RA">
    <property type="protein sequence ID" value="AEPI007572-PA"/>
    <property type="gene ID" value="AEPI007572"/>
</dbReference>
<evidence type="ECO:0000256" key="5">
    <source>
        <dbReference type="ARBA" id="ARBA00023136"/>
    </source>
</evidence>
<keyword evidence="4 6" id="KW-1133">Transmembrane helix</keyword>
<dbReference type="AlphaFoldDB" id="A0A182PKV5"/>
<keyword evidence="8" id="KW-1185">Reference proteome</keyword>
<dbReference type="Proteomes" id="UP000075885">
    <property type="component" value="Unassembled WGS sequence"/>
</dbReference>
<dbReference type="PRINTS" id="PR00259">
    <property type="entry name" value="TMFOUR"/>
</dbReference>
<feature type="transmembrane region" description="Helical" evidence="6">
    <location>
        <begin position="88"/>
        <end position="111"/>
    </location>
</feature>
<feature type="transmembrane region" description="Helical" evidence="6">
    <location>
        <begin position="59"/>
        <end position="82"/>
    </location>
</feature>
<dbReference type="Pfam" id="PF00335">
    <property type="entry name" value="Tetraspanin"/>
    <property type="match status" value="1"/>
</dbReference>
<dbReference type="PANTHER" id="PTHR19282:SF482">
    <property type="entry name" value="FI23944P1-RELATED"/>
    <property type="match status" value="1"/>
</dbReference>
<name>A0A182PKV5_9DIPT</name>
<organism evidence="7 8">
    <name type="scientific">Anopheles epiroticus</name>
    <dbReference type="NCBI Taxonomy" id="199890"/>
    <lineage>
        <taxon>Eukaryota</taxon>
        <taxon>Metazoa</taxon>
        <taxon>Ecdysozoa</taxon>
        <taxon>Arthropoda</taxon>
        <taxon>Hexapoda</taxon>
        <taxon>Insecta</taxon>
        <taxon>Pterygota</taxon>
        <taxon>Neoptera</taxon>
        <taxon>Endopterygota</taxon>
        <taxon>Diptera</taxon>
        <taxon>Nematocera</taxon>
        <taxon>Culicoidea</taxon>
        <taxon>Culicidae</taxon>
        <taxon>Anophelinae</taxon>
        <taxon>Anopheles</taxon>
    </lineage>
</organism>
<dbReference type="STRING" id="199890.A0A182PKV5"/>
<evidence type="ECO:0000313" key="8">
    <source>
        <dbReference type="Proteomes" id="UP000075885"/>
    </source>
</evidence>
<evidence type="ECO:0000313" key="7">
    <source>
        <dbReference type="EnsemblMetazoa" id="AEPI007572-PA"/>
    </source>
</evidence>
<dbReference type="PIRSF" id="PIRSF002419">
    <property type="entry name" value="Tetraspanin"/>
    <property type="match status" value="1"/>
</dbReference>
<evidence type="ECO:0000256" key="2">
    <source>
        <dbReference type="ARBA" id="ARBA00006840"/>
    </source>
</evidence>
<dbReference type="Gene3D" id="1.10.1450.10">
    <property type="entry name" value="Tetraspanin"/>
    <property type="match status" value="1"/>
</dbReference>
<dbReference type="VEuPathDB" id="VectorBase:AEPI007572"/>
<evidence type="ECO:0000256" key="3">
    <source>
        <dbReference type="ARBA" id="ARBA00022692"/>
    </source>
</evidence>
<dbReference type="CDD" id="cd03127">
    <property type="entry name" value="tetraspanin_LEL"/>
    <property type="match status" value="1"/>
</dbReference>
<keyword evidence="5 6" id="KW-0472">Membrane</keyword>
<sequence length="276" mass="32083">MKEPQTSTEGWSKKWIKIFLCMICTMLCYLGILLLTIGTVSKIQYERLDVLMDIRMYRLILFLMLVGMLCLVLAVIGFFGTWRENRPILYTFCSLLAVFSLMECTVAFIGYTQRYHMEMDMESNLWLSVNQYPVDFSWQPYVDSYQMQLKCCGVLNYTDYLMAIPPEDFTEDDKDLIAQLVPFSCCDLADNTQCTIYETGCLSKVYEIFYETGNTVIMNSLATVFLQLCGSAFAFFLVRRLRLFTLSDEDLFHTNKWNPFAYIKMPSVTTTSVEKI</sequence>
<dbReference type="PANTHER" id="PTHR19282">
    <property type="entry name" value="TETRASPANIN"/>
    <property type="match status" value="1"/>
</dbReference>
<keyword evidence="3 6" id="KW-0812">Transmembrane</keyword>
<proteinExistence type="inferred from homology"/>
<feature type="transmembrane region" description="Helical" evidence="6">
    <location>
        <begin position="216"/>
        <end position="238"/>
    </location>
</feature>
<reference evidence="7" key="2">
    <citation type="submission" date="2020-05" db="UniProtKB">
        <authorList>
            <consortium name="EnsemblMetazoa"/>
        </authorList>
    </citation>
    <scope>IDENTIFICATION</scope>
    <source>
        <strain evidence="7">Epiroticus2</strain>
    </source>
</reference>
<dbReference type="InterPro" id="IPR008952">
    <property type="entry name" value="Tetraspanin_EC2_sf"/>
</dbReference>
<evidence type="ECO:0000256" key="6">
    <source>
        <dbReference type="RuleBase" id="RU361218"/>
    </source>
</evidence>
<evidence type="ECO:0000256" key="1">
    <source>
        <dbReference type="ARBA" id="ARBA00004141"/>
    </source>
</evidence>
<comment type="subcellular location">
    <subcellularLocation>
        <location evidence="1 6">Membrane</location>
        <topology evidence="1 6">Multi-pass membrane protein</topology>
    </subcellularLocation>
</comment>
<comment type="similarity">
    <text evidence="2 6">Belongs to the tetraspanin (TM4SF) family.</text>
</comment>
<reference evidence="8" key="1">
    <citation type="submission" date="2013-03" db="EMBL/GenBank/DDBJ databases">
        <title>The Genome Sequence of Anopheles epiroticus epiroticus2.</title>
        <authorList>
            <consortium name="The Broad Institute Genomics Platform"/>
            <person name="Neafsey D.E."/>
            <person name="Howell P."/>
            <person name="Walker B."/>
            <person name="Young S.K."/>
            <person name="Zeng Q."/>
            <person name="Gargeya S."/>
            <person name="Fitzgerald M."/>
            <person name="Haas B."/>
            <person name="Abouelleil A."/>
            <person name="Allen A.W."/>
            <person name="Alvarado L."/>
            <person name="Arachchi H.M."/>
            <person name="Berlin A.M."/>
            <person name="Chapman S.B."/>
            <person name="Gainer-Dewar J."/>
            <person name="Goldberg J."/>
            <person name="Griggs A."/>
            <person name="Gujja S."/>
            <person name="Hansen M."/>
            <person name="Howarth C."/>
            <person name="Imamovic A."/>
            <person name="Ireland A."/>
            <person name="Larimer J."/>
            <person name="McCowan C."/>
            <person name="Murphy C."/>
            <person name="Pearson M."/>
            <person name="Poon T.W."/>
            <person name="Priest M."/>
            <person name="Roberts A."/>
            <person name="Saif S."/>
            <person name="Shea T."/>
            <person name="Sisk P."/>
            <person name="Sykes S."/>
            <person name="Wortman J."/>
            <person name="Nusbaum C."/>
            <person name="Birren B."/>
        </authorList>
    </citation>
    <scope>NUCLEOTIDE SEQUENCE [LARGE SCALE GENOMIC DNA]</scope>
    <source>
        <strain evidence="8">Epiroticus2</strain>
    </source>
</reference>
<dbReference type="InterPro" id="IPR000301">
    <property type="entry name" value="Tetraspanin_animals"/>
</dbReference>
<feature type="transmembrane region" description="Helical" evidence="6">
    <location>
        <begin position="15"/>
        <end position="38"/>
    </location>
</feature>
<protein>
    <recommendedName>
        <fullName evidence="6">Tetraspanin</fullName>
    </recommendedName>
</protein>